<feature type="chain" id="PRO_5035481854" description="Major facilitator superfamily (MFS) profile domain-containing protein" evidence="6">
    <location>
        <begin position="23"/>
        <end position="1026"/>
    </location>
</feature>
<dbReference type="InterPro" id="IPR020846">
    <property type="entry name" value="MFS_dom"/>
</dbReference>
<dbReference type="InterPro" id="IPR005829">
    <property type="entry name" value="Sugar_transporter_CS"/>
</dbReference>
<dbReference type="OrthoDB" id="6884957at2759"/>
<feature type="transmembrane region" description="Helical" evidence="5">
    <location>
        <begin position="428"/>
        <end position="450"/>
    </location>
</feature>
<keyword evidence="9" id="KW-1185">Reference proteome</keyword>
<evidence type="ECO:0000259" key="7">
    <source>
        <dbReference type="PROSITE" id="PS50850"/>
    </source>
</evidence>
<feature type="domain" description="Major facilitator superfamily (MFS) profile" evidence="7">
    <location>
        <begin position="57"/>
        <end position="481"/>
    </location>
</feature>
<feature type="transmembrane region" description="Helical" evidence="5">
    <location>
        <begin position="456"/>
        <end position="476"/>
    </location>
</feature>
<feature type="transmembrane region" description="Helical" evidence="5">
    <location>
        <begin position="229"/>
        <end position="247"/>
    </location>
</feature>
<feature type="transmembrane region" description="Helical" evidence="5">
    <location>
        <begin position="835"/>
        <end position="855"/>
    </location>
</feature>
<feature type="transmembrane region" description="Helical" evidence="5">
    <location>
        <begin position="111"/>
        <end position="133"/>
    </location>
</feature>
<evidence type="ECO:0000313" key="8">
    <source>
        <dbReference type="EMBL" id="CAH0722971.1"/>
    </source>
</evidence>
<feature type="transmembrane region" description="Helical" evidence="5">
    <location>
        <begin position="952"/>
        <end position="974"/>
    </location>
</feature>
<dbReference type="GO" id="GO:0022857">
    <property type="term" value="F:transmembrane transporter activity"/>
    <property type="evidence" value="ECO:0007669"/>
    <property type="project" value="InterPro"/>
</dbReference>
<feature type="transmembrane region" description="Helical" evidence="5">
    <location>
        <begin position="919"/>
        <end position="940"/>
    </location>
</feature>
<feature type="transmembrane region" description="Helical" evidence="5">
    <location>
        <begin position="638"/>
        <end position="657"/>
    </location>
</feature>
<feature type="transmembrane region" description="Helical" evidence="5">
    <location>
        <begin position="542"/>
        <end position="563"/>
    </location>
</feature>
<feature type="transmembrane region" description="Helical" evidence="5">
    <location>
        <begin position="170"/>
        <end position="193"/>
    </location>
</feature>
<feature type="transmembrane region" description="Helical" evidence="5">
    <location>
        <begin position="694"/>
        <end position="717"/>
    </location>
</feature>
<keyword evidence="4 5" id="KW-0472">Membrane</keyword>
<dbReference type="Proteomes" id="UP000838878">
    <property type="component" value="Chromosome 3"/>
</dbReference>
<keyword evidence="2 5" id="KW-0812">Transmembrane</keyword>
<dbReference type="InterPro" id="IPR005828">
    <property type="entry name" value="MFS_sugar_transport-like"/>
</dbReference>
<feature type="transmembrane region" description="Helical" evidence="5">
    <location>
        <begin position="343"/>
        <end position="363"/>
    </location>
</feature>
<evidence type="ECO:0000256" key="2">
    <source>
        <dbReference type="ARBA" id="ARBA00022692"/>
    </source>
</evidence>
<feature type="transmembrane region" description="Helical" evidence="5">
    <location>
        <begin position="395"/>
        <end position="416"/>
    </location>
</feature>
<dbReference type="PROSITE" id="PS00216">
    <property type="entry name" value="SUGAR_TRANSPORT_1"/>
    <property type="match status" value="2"/>
</dbReference>
<feature type="transmembrane region" description="Helical" evidence="5">
    <location>
        <begin position="729"/>
        <end position="747"/>
    </location>
</feature>
<dbReference type="Gene3D" id="1.20.1250.20">
    <property type="entry name" value="MFS general substrate transporter like domains"/>
    <property type="match status" value="2"/>
</dbReference>
<evidence type="ECO:0000256" key="6">
    <source>
        <dbReference type="SAM" id="SignalP"/>
    </source>
</evidence>
<name>A0A8J9YE66_9NEOP</name>
<dbReference type="SUPFAM" id="SSF103473">
    <property type="entry name" value="MFS general substrate transporter"/>
    <property type="match status" value="2"/>
</dbReference>
<dbReference type="InterPro" id="IPR036259">
    <property type="entry name" value="MFS_trans_sf"/>
</dbReference>
<organism evidence="8 9">
    <name type="scientific">Brenthis ino</name>
    <name type="common">lesser marbled fritillary</name>
    <dbReference type="NCBI Taxonomy" id="405034"/>
    <lineage>
        <taxon>Eukaryota</taxon>
        <taxon>Metazoa</taxon>
        <taxon>Ecdysozoa</taxon>
        <taxon>Arthropoda</taxon>
        <taxon>Hexapoda</taxon>
        <taxon>Insecta</taxon>
        <taxon>Pterygota</taxon>
        <taxon>Neoptera</taxon>
        <taxon>Endopterygota</taxon>
        <taxon>Lepidoptera</taxon>
        <taxon>Glossata</taxon>
        <taxon>Ditrysia</taxon>
        <taxon>Papilionoidea</taxon>
        <taxon>Nymphalidae</taxon>
        <taxon>Heliconiinae</taxon>
        <taxon>Argynnini</taxon>
        <taxon>Brenthis</taxon>
    </lineage>
</organism>
<protein>
    <recommendedName>
        <fullName evidence="7">Major facilitator superfamily (MFS) profile domain-containing protein</fullName>
    </recommendedName>
</protein>
<keyword evidence="6" id="KW-0732">Signal</keyword>
<feature type="transmembrane region" description="Helical" evidence="5">
    <location>
        <begin position="753"/>
        <end position="771"/>
    </location>
</feature>
<feature type="signal peptide" evidence="6">
    <location>
        <begin position="1"/>
        <end position="22"/>
    </location>
</feature>
<comment type="subcellular location">
    <subcellularLocation>
        <location evidence="1">Membrane</location>
        <topology evidence="1">Multi-pass membrane protein</topology>
    </subcellularLocation>
</comment>
<feature type="transmembrane region" description="Helical" evidence="5">
    <location>
        <begin position="894"/>
        <end position="913"/>
    </location>
</feature>
<reference evidence="8" key="1">
    <citation type="submission" date="2021-12" db="EMBL/GenBank/DDBJ databases">
        <authorList>
            <person name="Martin H S."/>
        </authorList>
    </citation>
    <scope>NUCLEOTIDE SEQUENCE</scope>
</reference>
<feature type="transmembrane region" description="Helical" evidence="5">
    <location>
        <begin position="980"/>
        <end position="1000"/>
    </location>
</feature>
<gene>
    <name evidence="8" type="ORF">BINO364_LOCUS8851</name>
</gene>
<keyword evidence="3 5" id="KW-1133">Transmembrane helix</keyword>
<dbReference type="FunFam" id="1.20.1250.20:FF:000023">
    <property type="entry name" value="Solute carrier family 22 member 6"/>
    <property type="match status" value="1"/>
</dbReference>
<feature type="transmembrane region" description="Helical" evidence="5">
    <location>
        <begin position="311"/>
        <end position="331"/>
    </location>
</feature>
<feature type="transmembrane region" description="Helical" evidence="5">
    <location>
        <begin position="205"/>
        <end position="223"/>
    </location>
</feature>
<sequence>MMPFGFVWAFAYFGQMFLTATPQEHWCRVPELEGLSLDLRRSLSIPKTSDAEYDHCNMFDANWTQVLETLEPPDIGTPIIPCQNGWDFLFEDIPYSTIVNEREWICDRANLVPWAQTIAFFGAIAGGIVYGILADKYGRLPVLILANVVGCVGGVCTIFTNGFWDFAMCRFLVGMSCDSCFLMIYIIVLEYVGLKYRSFVANMSIATYFGGGCLVLPWIALWISDWKKLSLAMALPMLLVLVTPFIVPESAKWLVSRGKVDKAVRVLKKFEKINKTKIPKDVLDEFIDVASNTKEKEQGVLALFREPSLRVMIIFLIITFMGVAVVFDGIIRLSENLGLDFFLTFTVTSATEIPSIIILVLLLDRFGRRWMVMGPMMISAILSFVTAFIPRGVASVTLAVIVRFFNNMAFGTIIQWTPELIPTPVRGFGASFVHTSAFIAITFSPFIIYSDRVWEGLSLIIVGVIGVVVSLIALVLPETKGQRMPQTMEDLNDLTSNTCFARMDVDNVNVKTENQEKNKIDDDDDIGMKLENIIKHVGEFSLYQWLLFFTMMPFGFVWAFVYFGQMFLTATPQEHWCRVPELEGLSLDLSFETLEPPDIGTPIIPCQNGWDFLFEDIPYSTIVNEREWVCDRASLVPWAQTIAFFGAIAGGIVYGILADKYGRLPVLILANVVGCVGGVCTIFTNGFWDFAMCRFLVGMSCDSCFLMIYIIILEYVGLKYRSFVANMSIATYFGGGCLVLPWIALWISDWKKLSLAMSLPMLLVLVAPLIVPESARWLVSKGKVDKAVRVLKRFEKINKTKIPKDVLDEFIDVASNTKEKEQGVLALFREPSLRVMIIFLIITFMGVAVVFDGIIRLSENLGLDFFLTFTVTSATEIPSIIILVLLLDRFGRRWMVMGPMMISGILSLVTAFIPRGVASVTLAVIVRFFINMAYGTIIQWTPELMPTPVRGFGASFVHISAFAAITVSPFIIYSERVWEGLSLIIVGVIGIVVSLIALVLPETMGRRMPQTMEDLNDLTSNTCFAR</sequence>
<dbReference type="EMBL" id="OV170223">
    <property type="protein sequence ID" value="CAH0722971.1"/>
    <property type="molecule type" value="Genomic_DNA"/>
</dbReference>
<evidence type="ECO:0000256" key="5">
    <source>
        <dbReference type="SAM" id="Phobius"/>
    </source>
</evidence>
<feature type="transmembrane region" description="Helical" evidence="5">
    <location>
        <begin position="867"/>
        <end position="887"/>
    </location>
</feature>
<evidence type="ECO:0000256" key="3">
    <source>
        <dbReference type="ARBA" id="ARBA00022989"/>
    </source>
</evidence>
<feature type="non-terminal residue" evidence="8">
    <location>
        <position position="1026"/>
    </location>
</feature>
<proteinExistence type="predicted"/>
<dbReference type="AlphaFoldDB" id="A0A8J9YE66"/>
<dbReference type="PROSITE" id="PS50850">
    <property type="entry name" value="MFS"/>
    <property type="match status" value="2"/>
</dbReference>
<accession>A0A8J9YE66</accession>
<feature type="transmembrane region" description="Helical" evidence="5">
    <location>
        <begin position="664"/>
        <end position="688"/>
    </location>
</feature>
<evidence type="ECO:0000313" key="9">
    <source>
        <dbReference type="Proteomes" id="UP000838878"/>
    </source>
</evidence>
<dbReference type="PANTHER" id="PTHR24064">
    <property type="entry name" value="SOLUTE CARRIER FAMILY 22 MEMBER"/>
    <property type="match status" value="1"/>
</dbReference>
<feature type="transmembrane region" description="Helical" evidence="5">
    <location>
        <begin position="370"/>
        <end position="389"/>
    </location>
</feature>
<feature type="transmembrane region" description="Helical" evidence="5">
    <location>
        <begin position="140"/>
        <end position="164"/>
    </location>
</feature>
<evidence type="ECO:0000256" key="1">
    <source>
        <dbReference type="ARBA" id="ARBA00004141"/>
    </source>
</evidence>
<dbReference type="GO" id="GO:0016020">
    <property type="term" value="C:membrane"/>
    <property type="evidence" value="ECO:0007669"/>
    <property type="project" value="UniProtKB-SubCell"/>
</dbReference>
<dbReference type="Pfam" id="PF00083">
    <property type="entry name" value="Sugar_tr"/>
    <property type="match status" value="2"/>
</dbReference>
<feature type="domain" description="Major facilitator superfamily (MFS) profile" evidence="7">
    <location>
        <begin position="551"/>
        <end position="1005"/>
    </location>
</feature>
<evidence type="ECO:0000256" key="4">
    <source>
        <dbReference type="ARBA" id="ARBA00023136"/>
    </source>
</evidence>